<evidence type="ECO:0000256" key="1">
    <source>
        <dbReference type="SAM" id="Phobius"/>
    </source>
</evidence>
<keyword evidence="1" id="KW-1133">Transmembrane helix</keyword>
<protein>
    <submittedName>
        <fullName evidence="2">Uncharacterized protein</fullName>
    </submittedName>
</protein>
<feature type="transmembrane region" description="Helical" evidence="1">
    <location>
        <begin position="37"/>
        <end position="55"/>
    </location>
</feature>
<proteinExistence type="predicted"/>
<evidence type="ECO:0000313" key="3">
    <source>
        <dbReference type="Proteomes" id="UP000494249"/>
    </source>
</evidence>
<dbReference type="EMBL" id="CADIKB010000032">
    <property type="protein sequence ID" value="CAB3723545.1"/>
    <property type="molecule type" value="Genomic_DNA"/>
</dbReference>
<dbReference type="Proteomes" id="UP000494249">
    <property type="component" value="Unassembled WGS sequence"/>
</dbReference>
<reference evidence="2 3" key="1">
    <citation type="submission" date="2020-04" db="EMBL/GenBank/DDBJ databases">
        <authorList>
            <person name="De Canck E."/>
        </authorList>
    </citation>
    <scope>NUCLEOTIDE SEQUENCE [LARGE SCALE GENOMIC DNA]</scope>
    <source>
        <strain evidence="2 3">LMG 22037</strain>
    </source>
</reference>
<dbReference type="AlphaFoldDB" id="A0A6J5C3C6"/>
<organism evidence="2 3">
    <name type="scientific">Paraburkholderia phenoliruptrix</name>
    <dbReference type="NCBI Taxonomy" id="252970"/>
    <lineage>
        <taxon>Bacteria</taxon>
        <taxon>Pseudomonadati</taxon>
        <taxon>Pseudomonadota</taxon>
        <taxon>Betaproteobacteria</taxon>
        <taxon>Burkholderiales</taxon>
        <taxon>Burkholderiaceae</taxon>
        <taxon>Paraburkholderia</taxon>
    </lineage>
</organism>
<name>A0A6J5C3C6_9BURK</name>
<keyword evidence="1" id="KW-0812">Transmembrane</keyword>
<evidence type="ECO:0000313" key="2">
    <source>
        <dbReference type="EMBL" id="CAB3723545.1"/>
    </source>
</evidence>
<sequence length="176" mass="18216">MTGFYRQADGYNSSTRSPLNFLTCTFRDPAPVMPTKACLYLAVFASCATFLGLAGCAGTTSQPMPPDARIETGRITGRKLVARLDQPSPSPVSAGVGGGAISGGGFGGAGLGIDLTSLFSHATTTKTENVYEYELTTADHQVLKINSNVGLNEGDCARAIVSAQQGMSRIEASPAC</sequence>
<keyword evidence="1" id="KW-0472">Membrane</keyword>
<accession>A0A6J5C3C6</accession>
<gene>
    <name evidence="2" type="ORF">LMG22037_04974</name>
</gene>